<dbReference type="AlphaFoldDB" id="A0A5N6QQZ5"/>
<keyword evidence="3" id="KW-0963">Cytoplasm</keyword>
<dbReference type="EMBL" id="CM017322">
    <property type="protein sequence ID" value="KAE8009575.1"/>
    <property type="molecule type" value="Genomic_DNA"/>
</dbReference>
<evidence type="ECO:0000256" key="3">
    <source>
        <dbReference type="ARBA" id="ARBA00022490"/>
    </source>
</evidence>
<keyword evidence="4" id="KW-0676">Redox-active center</keyword>
<dbReference type="CDD" id="cd03419">
    <property type="entry name" value="GRX_GRXh_1_2_like"/>
    <property type="match status" value="1"/>
</dbReference>
<dbReference type="Proteomes" id="UP000327013">
    <property type="component" value="Chromosome 2"/>
</dbReference>
<evidence type="ECO:0000256" key="2">
    <source>
        <dbReference type="ARBA" id="ARBA00007568"/>
    </source>
</evidence>
<dbReference type="GO" id="GO:0005737">
    <property type="term" value="C:cytoplasm"/>
    <property type="evidence" value="ECO:0007669"/>
    <property type="project" value="UniProtKB-SubCell"/>
</dbReference>
<reference evidence="6 7" key="1">
    <citation type="submission" date="2019-06" db="EMBL/GenBank/DDBJ databases">
        <title>A chromosomal-level reference genome of Carpinus fangiana (Coryloideae, Betulaceae).</title>
        <authorList>
            <person name="Yang X."/>
            <person name="Wang Z."/>
            <person name="Zhang L."/>
            <person name="Hao G."/>
            <person name="Liu J."/>
            <person name="Yang Y."/>
        </authorList>
    </citation>
    <scope>NUCLEOTIDE SEQUENCE [LARGE SCALE GENOMIC DNA]</scope>
    <source>
        <strain evidence="6">Cfa_2016G</strain>
        <tissue evidence="6">Leaf</tissue>
    </source>
</reference>
<evidence type="ECO:0000256" key="4">
    <source>
        <dbReference type="ARBA" id="ARBA00023284"/>
    </source>
</evidence>
<dbReference type="OrthoDB" id="418495at2759"/>
<evidence type="ECO:0000256" key="1">
    <source>
        <dbReference type="ARBA" id="ARBA00004496"/>
    </source>
</evidence>
<dbReference type="InterPro" id="IPR036249">
    <property type="entry name" value="Thioredoxin-like_sf"/>
</dbReference>
<keyword evidence="7" id="KW-1185">Reference proteome</keyword>
<dbReference type="Gene3D" id="3.40.30.10">
    <property type="entry name" value="Glutaredoxin"/>
    <property type="match status" value="1"/>
</dbReference>
<accession>A0A5N6QQZ5</accession>
<dbReference type="InterPro" id="IPR011905">
    <property type="entry name" value="GlrX-like_pln_2"/>
</dbReference>
<protein>
    <recommendedName>
        <fullName evidence="5">Glutaredoxin domain-containing protein</fullName>
    </recommendedName>
</protein>
<dbReference type="InterPro" id="IPR002109">
    <property type="entry name" value="Glutaredoxin"/>
</dbReference>
<sequence length="112" mass="12289">MACSGNIMDLVAGNSVVIFTKSSCCMSHTVESLIRSFGANPTVYELDQFPNGRQIERALLQLPGCQQSTPAVFIGQQFIGGNKEVNSLHLRNELVPLLIRAKAIWIWNGGRN</sequence>
<organism evidence="6 7">
    <name type="scientific">Carpinus fangiana</name>
    <dbReference type="NCBI Taxonomy" id="176857"/>
    <lineage>
        <taxon>Eukaryota</taxon>
        <taxon>Viridiplantae</taxon>
        <taxon>Streptophyta</taxon>
        <taxon>Embryophyta</taxon>
        <taxon>Tracheophyta</taxon>
        <taxon>Spermatophyta</taxon>
        <taxon>Magnoliopsida</taxon>
        <taxon>eudicotyledons</taxon>
        <taxon>Gunneridae</taxon>
        <taxon>Pentapetalae</taxon>
        <taxon>rosids</taxon>
        <taxon>fabids</taxon>
        <taxon>Fagales</taxon>
        <taxon>Betulaceae</taxon>
        <taxon>Carpinus</taxon>
    </lineage>
</organism>
<comment type="similarity">
    <text evidence="2">Belongs to the glutaredoxin family. CC-type subfamily.</text>
</comment>
<dbReference type="NCBIfam" id="TIGR02189">
    <property type="entry name" value="GlrX-like_plant"/>
    <property type="match status" value="1"/>
</dbReference>
<dbReference type="PROSITE" id="PS51354">
    <property type="entry name" value="GLUTAREDOXIN_2"/>
    <property type="match status" value="1"/>
</dbReference>
<name>A0A5N6QQZ5_9ROSI</name>
<evidence type="ECO:0000259" key="5">
    <source>
        <dbReference type="Pfam" id="PF00462"/>
    </source>
</evidence>
<proteinExistence type="inferred from homology"/>
<dbReference type="SUPFAM" id="SSF52833">
    <property type="entry name" value="Thioredoxin-like"/>
    <property type="match status" value="1"/>
</dbReference>
<gene>
    <name evidence="6" type="ORF">FH972_006006</name>
</gene>
<dbReference type="PANTHER" id="PTHR10168">
    <property type="entry name" value="GLUTAREDOXIN"/>
    <property type="match status" value="1"/>
</dbReference>
<dbReference type="Pfam" id="PF00462">
    <property type="entry name" value="Glutaredoxin"/>
    <property type="match status" value="1"/>
</dbReference>
<feature type="domain" description="Glutaredoxin" evidence="5">
    <location>
        <begin position="16"/>
        <end position="79"/>
    </location>
</feature>
<evidence type="ECO:0000313" key="6">
    <source>
        <dbReference type="EMBL" id="KAE8009575.1"/>
    </source>
</evidence>
<comment type="subcellular location">
    <subcellularLocation>
        <location evidence="1">Cytoplasm</location>
    </subcellularLocation>
</comment>
<evidence type="ECO:0000313" key="7">
    <source>
        <dbReference type="Proteomes" id="UP000327013"/>
    </source>
</evidence>